<dbReference type="Proteomes" id="UP001519294">
    <property type="component" value="Unassembled WGS sequence"/>
</dbReference>
<dbReference type="CDD" id="cd01140">
    <property type="entry name" value="FatB"/>
    <property type="match status" value="1"/>
</dbReference>
<dbReference type="PROSITE" id="PS51257">
    <property type="entry name" value="PROKAR_LIPOPROTEIN"/>
    <property type="match status" value="1"/>
</dbReference>
<comment type="caution">
    <text evidence="8">The sequence shown here is derived from an EMBL/GenBank/DDBJ whole genome shotgun (WGS) entry which is preliminary data.</text>
</comment>
<dbReference type="Pfam" id="PF01497">
    <property type="entry name" value="Peripla_BP_2"/>
    <property type="match status" value="1"/>
</dbReference>
<feature type="chain" id="PRO_5047251505" evidence="6">
    <location>
        <begin position="23"/>
        <end position="315"/>
    </location>
</feature>
<evidence type="ECO:0000256" key="5">
    <source>
        <dbReference type="SAM" id="Coils"/>
    </source>
</evidence>
<feature type="coiled-coil region" evidence="5">
    <location>
        <begin position="165"/>
        <end position="192"/>
    </location>
</feature>
<keyword evidence="9" id="KW-1185">Reference proteome</keyword>
<evidence type="ECO:0000256" key="1">
    <source>
        <dbReference type="ARBA" id="ARBA00004193"/>
    </source>
</evidence>
<dbReference type="PANTHER" id="PTHR30532">
    <property type="entry name" value="IRON III DICITRATE-BINDING PERIPLASMIC PROTEIN"/>
    <property type="match status" value="1"/>
</dbReference>
<evidence type="ECO:0000256" key="2">
    <source>
        <dbReference type="ARBA" id="ARBA00008814"/>
    </source>
</evidence>
<keyword evidence="5" id="KW-0175">Coiled coil</keyword>
<comment type="similarity">
    <text evidence="2">Belongs to the bacterial solute-binding protein 8 family.</text>
</comment>
<sequence length="315" mass="34741">MKKFTLLLALSAIMILISACGASGEKNEDKGKDDSDKETITVKHELGETEVPKNPENVVVFDFGTLDTLDQLGIDVTGVPQATIPTYLEKYGSEDYENVGSLKEPDFEKIAEVDPGLIIISGRQSDLYDQLKDIAPTIYLGVDTTRYMDSFKENLATIGEIFNKEEEVEKELAAIEDSIADLKQKAESSDQKALIILANDDKISAYGPNSRFGLIHDVFGVPAVDENIEASTHGMNVSFEYVTEQDPDLLYVIDRGAVIGGESSAKQVVENELMKKTKVYKNDNIVYLDPNYWYLSGGGLESVSEMIKEVDEGLK</sequence>
<protein>
    <submittedName>
        <fullName evidence="8">Iron complex transport system substrate-binding protein</fullName>
    </submittedName>
</protein>
<evidence type="ECO:0000256" key="3">
    <source>
        <dbReference type="ARBA" id="ARBA00022448"/>
    </source>
</evidence>
<dbReference type="InterPro" id="IPR033870">
    <property type="entry name" value="FatB"/>
</dbReference>
<evidence type="ECO:0000313" key="8">
    <source>
        <dbReference type="EMBL" id="MBP2257244.1"/>
    </source>
</evidence>
<keyword evidence="4 6" id="KW-0732">Signal</keyword>
<dbReference type="SUPFAM" id="SSF53807">
    <property type="entry name" value="Helical backbone' metal receptor"/>
    <property type="match status" value="1"/>
</dbReference>
<name>A0ABS4S763_9BACI</name>
<dbReference type="InterPro" id="IPR051313">
    <property type="entry name" value="Bact_iron-sidero_bind"/>
</dbReference>
<evidence type="ECO:0000259" key="7">
    <source>
        <dbReference type="PROSITE" id="PS50983"/>
    </source>
</evidence>
<dbReference type="RefSeq" id="WP_226370908.1">
    <property type="nucleotide sequence ID" value="NZ_JAGIKX010000006.1"/>
</dbReference>
<dbReference type="PROSITE" id="PS50983">
    <property type="entry name" value="FE_B12_PBP"/>
    <property type="match status" value="1"/>
</dbReference>
<feature type="domain" description="Fe/B12 periplasmic-binding" evidence="7">
    <location>
        <begin position="57"/>
        <end position="315"/>
    </location>
</feature>
<feature type="signal peptide" evidence="6">
    <location>
        <begin position="1"/>
        <end position="22"/>
    </location>
</feature>
<dbReference type="PANTHER" id="PTHR30532:SF28">
    <property type="entry name" value="PETROBACTIN-BINDING PROTEIN YCLQ"/>
    <property type="match status" value="1"/>
</dbReference>
<comment type="subcellular location">
    <subcellularLocation>
        <location evidence="1">Cell membrane</location>
        <topology evidence="1">Lipid-anchor</topology>
    </subcellularLocation>
</comment>
<evidence type="ECO:0000256" key="4">
    <source>
        <dbReference type="ARBA" id="ARBA00022729"/>
    </source>
</evidence>
<accession>A0ABS4S763</accession>
<evidence type="ECO:0000313" key="9">
    <source>
        <dbReference type="Proteomes" id="UP001519294"/>
    </source>
</evidence>
<proteinExistence type="inferred from homology"/>
<organism evidence="8 9">
    <name type="scientific">Virgibacillus alimentarius</name>
    <dbReference type="NCBI Taxonomy" id="698769"/>
    <lineage>
        <taxon>Bacteria</taxon>
        <taxon>Bacillati</taxon>
        <taxon>Bacillota</taxon>
        <taxon>Bacilli</taxon>
        <taxon>Bacillales</taxon>
        <taxon>Bacillaceae</taxon>
        <taxon>Virgibacillus</taxon>
    </lineage>
</organism>
<dbReference type="EMBL" id="JAGIKX010000006">
    <property type="protein sequence ID" value="MBP2257244.1"/>
    <property type="molecule type" value="Genomic_DNA"/>
</dbReference>
<dbReference type="Gene3D" id="3.40.50.1980">
    <property type="entry name" value="Nitrogenase molybdenum iron protein domain"/>
    <property type="match status" value="2"/>
</dbReference>
<dbReference type="InterPro" id="IPR002491">
    <property type="entry name" value="ABC_transptr_periplasmic_BD"/>
</dbReference>
<keyword evidence="3" id="KW-0813">Transport</keyword>
<gene>
    <name evidence="8" type="ORF">J2Z81_001192</name>
</gene>
<evidence type="ECO:0000256" key="6">
    <source>
        <dbReference type="SAM" id="SignalP"/>
    </source>
</evidence>
<reference evidence="8 9" key="1">
    <citation type="submission" date="2021-03" db="EMBL/GenBank/DDBJ databases">
        <title>Genomic Encyclopedia of Type Strains, Phase IV (KMG-IV): sequencing the most valuable type-strain genomes for metagenomic binning, comparative biology and taxonomic classification.</title>
        <authorList>
            <person name="Goeker M."/>
        </authorList>
    </citation>
    <scope>NUCLEOTIDE SEQUENCE [LARGE SCALE GENOMIC DNA]</scope>
    <source>
        <strain evidence="8 9">DSM 25790</strain>
    </source>
</reference>